<dbReference type="InterPro" id="IPR012495">
    <property type="entry name" value="TadE-like_dom"/>
</dbReference>
<evidence type="ECO:0000259" key="2">
    <source>
        <dbReference type="Pfam" id="PF07811"/>
    </source>
</evidence>
<reference evidence="3 4" key="1">
    <citation type="submission" date="2018-03" db="EMBL/GenBank/DDBJ databases">
        <title>Whole genome analyses suggest that Burkholderia sensu lato contains two further novel genera in the rhizoxinica-symbiotica group Mycetohabitans gen. nov., and Trinickia gen. nov.: implications for the evolution of diazotrophy and nodulation in the Burkholderiaceae.</title>
        <authorList>
            <person name="Estrada De Los Santos P."/>
            <person name="Palmer M."/>
            <person name="Chavez-Ramirez B."/>
            <person name="Steenkamp E.T."/>
            <person name="Hirsch A.M."/>
            <person name="Manyaka P."/>
            <person name="Maluk M."/>
            <person name="Lafos M."/>
            <person name="Crook M."/>
            <person name="Gross E."/>
            <person name="Simon M.F."/>
            <person name="Bueno Dos Reis Junior F."/>
            <person name="Poole P.S."/>
            <person name="Venter S.N."/>
            <person name="James E.K."/>
        </authorList>
    </citation>
    <scope>NUCLEOTIDE SEQUENCE [LARGE SCALE GENOMIC DNA]</scope>
    <source>
        <strain evidence="3 4">JPY-366</strain>
    </source>
</reference>
<dbReference type="RefSeq" id="WP_107153588.1">
    <property type="nucleotide sequence ID" value="NZ_PYUC01000016.1"/>
</dbReference>
<gene>
    <name evidence="3" type="ORF">C9I57_26695</name>
</gene>
<dbReference type="Pfam" id="PF07811">
    <property type="entry name" value="TadE"/>
    <property type="match status" value="1"/>
</dbReference>
<keyword evidence="1" id="KW-0472">Membrane</keyword>
<proteinExistence type="predicted"/>
<dbReference type="EMBL" id="PYUC01000016">
    <property type="protein sequence ID" value="PTB17804.1"/>
    <property type="molecule type" value="Genomic_DNA"/>
</dbReference>
<keyword evidence="1" id="KW-0812">Transmembrane</keyword>
<protein>
    <submittedName>
        <fullName evidence="3">Pilus assembly protein TadE</fullName>
    </submittedName>
</protein>
<dbReference type="Proteomes" id="UP000240638">
    <property type="component" value="Unassembled WGS sequence"/>
</dbReference>
<evidence type="ECO:0000256" key="1">
    <source>
        <dbReference type="SAM" id="Phobius"/>
    </source>
</evidence>
<comment type="caution">
    <text evidence="3">The sequence shown here is derived from an EMBL/GenBank/DDBJ whole genome shotgun (WGS) entry which is preliminary data.</text>
</comment>
<evidence type="ECO:0000313" key="3">
    <source>
        <dbReference type="EMBL" id="PTB17804.1"/>
    </source>
</evidence>
<name>A0A2T3XMR5_9BURK</name>
<feature type="transmembrane region" description="Helical" evidence="1">
    <location>
        <begin position="21"/>
        <end position="47"/>
    </location>
</feature>
<dbReference type="AlphaFoldDB" id="A0A2T3XMR5"/>
<feature type="domain" description="TadE-like" evidence="2">
    <location>
        <begin position="19"/>
        <end position="61"/>
    </location>
</feature>
<keyword evidence="1" id="KW-1133">Transmembrane helix</keyword>
<accession>A0A2T3XMR5</accession>
<organism evidence="3 4">
    <name type="scientific">Trinickia symbiotica</name>
    <dbReference type="NCBI Taxonomy" id="863227"/>
    <lineage>
        <taxon>Bacteria</taxon>
        <taxon>Pseudomonadati</taxon>
        <taxon>Pseudomonadota</taxon>
        <taxon>Betaproteobacteria</taxon>
        <taxon>Burkholderiales</taxon>
        <taxon>Burkholderiaceae</taxon>
        <taxon>Trinickia</taxon>
    </lineage>
</organism>
<sequence>MKIRRLGRHPLKRSRNQTGAALVEFAIVLPLLLLVMFGIIEFSLALYDKVVITNASREAARAGIVLASPKATTAQIQQVATNYCSNYLISLGSSARTCPAANVSVSGAQGTFGNPLTVTVTYTFTGLVLGSLISPITGPLAMSATTTMNNE</sequence>
<evidence type="ECO:0000313" key="4">
    <source>
        <dbReference type="Proteomes" id="UP000240638"/>
    </source>
</evidence>